<sequence>MEGNPYMKPVRYPYSASSVPLGVTECMHRLKSVINASTIKEVVHWLGVDYQHYKNWKHRGIIPYSLIVPKLLQVGYSVDWLFAPGVKLFYPPPLVSTPMQSPMVEEEQQQYRHYMKAIKKIEPLLEQNNLSNIEHNRRELVGAYFHAFEGWMSLDSSLSYIARATAIEPVARDLAMQG</sequence>
<dbReference type="EMBL" id="SNXI01000004">
    <property type="protein sequence ID" value="TDP39000.1"/>
    <property type="molecule type" value="Genomic_DNA"/>
</dbReference>
<dbReference type="Gene3D" id="1.10.260.40">
    <property type="entry name" value="lambda repressor-like DNA-binding domains"/>
    <property type="match status" value="1"/>
</dbReference>
<evidence type="ECO:0008006" key="3">
    <source>
        <dbReference type="Google" id="ProtNLM"/>
    </source>
</evidence>
<dbReference type="GO" id="GO:0003677">
    <property type="term" value="F:DNA binding"/>
    <property type="evidence" value="ECO:0007669"/>
    <property type="project" value="InterPro"/>
</dbReference>
<dbReference type="Proteomes" id="UP000295531">
    <property type="component" value="Unassembled WGS sequence"/>
</dbReference>
<comment type="caution">
    <text evidence="1">The sequence shown here is derived from an EMBL/GenBank/DDBJ whole genome shotgun (WGS) entry which is preliminary data.</text>
</comment>
<evidence type="ECO:0000313" key="2">
    <source>
        <dbReference type="Proteomes" id="UP000295531"/>
    </source>
</evidence>
<dbReference type="InterPro" id="IPR010982">
    <property type="entry name" value="Lambda_DNA-bd_dom_sf"/>
</dbReference>
<name>A0A4R6PME8_9GAMM</name>
<protein>
    <recommendedName>
        <fullName evidence="3">Bacteriophage CI repressor-like protein</fullName>
    </recommendedName>
</protein>
<dbReference type="AlphaFoldDB" id="A0A4R6PME8"/>
<gene>
    <name evidence="1" type="ORF">DEU29_104104</name>
</gene>
<reference evidence="1 2" key="1">
    <citation type="submission" date="2019-03" db="EMBL/GenBank/DDBJ databases">
        <title>Freshwater and sediment microbial communities from various areas in North America, analyzing microbe dynamics in response to fracking.</title>
        <authorList>
            <person name="Lamendella R."/>
        </authorList>
    </citation>
    <scope>NUCLEOTIDE SEQUENCE [LARGE SCALE GENOMIC DNA]</scope>
    <source>
        <strain evidence="1 2">18_TX</strain>
    </source>
</reference>
<organism evidence="1 2">
    <name type="scientific">Idiomarina aquatica</name>
    <dbReference type="NCBI Taxonomy" id="1327752"/>
    <lineage>
        <taxon>Bacteria</taxon>
        <taxon>Pseudomonadati</taxon>
        <taxon>Pseudomonadota</taxon>
        <taxon>Gammaproteobacteria</taxon>
        <taxon>Alteromonadales</taxon>
        <taxon>Idiomarinaceae</taxon>
        <taxon>Idiomarina</taxon>
    </lineage>
</organism>
<evidence type="ECO:0000313" key="1">
    <source>
        <dbReference type="EMBL" id="TDP39000.1"/>
    </source>
</evidence>
<keyword evidence="2" id="KW-1185">Reference proteome</keyword>
<accession>A0A4R6PME8</accession>
<proteinExistence type="predicted"/>